<gene>
    <name evidence="2" type="ORF">ACFFRN_00060</name>
</gene>
<feature type="region of interest" description="Disordered" evidence="1">
    <location>
        <begin position="1"/>
        <end position="20"/>
    </location>
</feature>
<evidence type="ECO:0000313" key="2">
    <source>
        <dbReference type="EMBL" id="MFB9524999.1"/>
    </source>
</evidence>
<proteinExistence type="predicted"/>
<dbReference type="Proteomes" id="UP001589646">
    <property type="component" value="Unassembled WGS sequence"/>
</dbReference>
<accession>A0ABV5PPJ9</accession>
<evidence type="ECO:0000256" key="1">
    <source>
        <dbReference type="SAM" id="MobiDB-lite"/>
    </source>
</evidence>
<reference evidence="2 3" key="1">
    <citation type="submission" date="2024-09" db="EMBL/GenBank/DDBJ databases">
        <authorList>
            <person name="Sun Q."/>
            <person name="Mori K."/>
        </authorList>
    </citation>
    <scope>NUCLEOTIDE SEQUENCE [LARGE SCALE GENOMIC DNA]</scope>
    <source>
        <strain evidence="2 3">JCM 3323</strain>
    </source>
</reference>
<dbReference type="RefSeq" id="WP_346126507.1">
    <property type="nucleotide sequence ID" value="NZ_BAAAXC010000015.1"/>
</dbReference>
<comment type="caution">
    <text evidence="2">The sequence shown here is derived from an EMBL/GenBank/DDBJ whole genome shotgun (WGS) entry which is preliminary data.</text>
</comment>
<evidence type="ECO:0000313" key="3">
    <source>
        <dbReference type="Proteomes" id="UP001589646"/>
    </source>
</evidence>
<sequence length="83" mass="8933">MSVISLKAAPGAQAESHSYKQRTPVLELHLGGTQVLVTTSARDHITADDVEFARSLAREAVSFVLTVERMFRGVHGTQANKAA</sequence>
<protein>
    <submittedName>
        <fullName evidence="2">Uncharacterized protein</fullName>
    </submittedName>
</protein>
<dbReference type="EMBL" id="JBHMCE010000001">
    <property type="protein sequence ID" value="MFB9524999.1"/>
    <property type="molecule type" value="Genomic_DNA"/>
</dbReference>
<keyword evidence="3" id="KW-1185">Reference proteome</keyword>
<organism evidence="2 3">
    <name type="scientific">Nonomuraea roseola</name>
    <dbReference type="NCBI Taxonomy" id="46179"/>
    <lineage>
        <taxon>Bacteria</taxon>
        <taxon>Bacillati</taxon>
        <taxon>Actinomycetota</taxon>
        <taxon>Actinomycetes</taxon>
        <taxon>Streptosporangiales</taxon>
        <taxon>Streptosporangiaceae</taxon>
        <taxon>Nonomuraea</taxon>
    </lineage>
</organism>
<name>A0ABV5PPJ9_9ACTN</name>